<keyword evidence="5 8" id="KW-0378">Hydrolase</keyword>
<comment type="caution">
    <text evidence="10">The sequence shown here is derived from an EMBL/GenBank/DDBJ whole genome shotgun (WGS) entry which is preliminary data.</text>
</comment>
<organism evidence="10 11">
    <name type="scientific">Pelotomaculum schinkii</name>
    <dbReference type="NCBI Taxonomy" id="78350"/>
    <lineage>
        <taxon>Bacteria</taxon>
        <taxon>Bacillati</taxon>
        <taxon>Bacillota</taxon>
        <taxon>Clostridia</taxon>
        <taxon>Eubacteriales</taxon>
        <taxon>Desulfotomaculaceae</taxon>
        <taxon>Pelotomaculum</taxon>
    </lineage>
</organism>
<evidence type="ECO:0000259" key="9">
    <source>
        <dbReference type="Pfam" id="PF02811"/>
    </source>
</evidence>
<keyword evidence="4 8" id="KW-0028">Amino-acid biosynthesis</keyword>
<gene>
    <name evidence="10" type="primary">hisK_1</name>
    <name evidence="10" type="ORF">Psch_00497</name>
</gene>
<comment type="similarity">
    <text evidence="2 8">Belongs to the PHP hydrolase family. HisK subfamily.</text>
</comment>
<dbReference type="PANTHER" id="PTHR21039">
    <property type="entry name" value="HISTIDINOL PHOSPHATASE-RELATED"/>
    <property type="match status" value="1"/>
</dbReference>
<dbReference type="InterPro" id="IPR010140">
    <property type="entry name" value="Histidinol_P_phosphatase_HisJ"/>
</dbReference>
<evidence type="ECO:0000256" key="7">
    <source>
        <dbReference type="ARBA" id="ARBA00049158"/>
    </source>
</evidence>
<evidence type="ECO:0000256" key="1">
    <source>
        <dbReference type="ARBA" id="ARBA00004970"/>
    </source>
</evidence>
<feature type="domain" description="PHP" evidence="9">
    <location>
        <begin position="3"/>
        <end position="212"/>
    </location>
</feature>
<dbReference type="GO" id="GO:0000105">
    <property type="term" value="P:L-histidine biosynthetic process"/>
    <property type="evidence" value="ECO:0007669"/>
    <property type="project" value="UniProtKB-UniRule"/>
</dbReference>
<comment type="pathway">
    <text evidence="1 8">Amino-acid biosynthesis; L-histidine biosynthesis; L-histidine from 5-phospho-alpha-D-ribose 1-diphosphate: step 8/9.</text>
</comment>
<dbReference type="SUPFAM" id="SSF89550">
    <property type="entry name" value="PHP domain-like"/>
    <property type="match status" value="1"/>
</dbReference>
<sequence length="278" mass="31437">MRDYHVHPGYSIDAEPSGIDEYCRKAIDIGLSEICFTTHLEVDPQRKQLDWFVRIAQGIVPMDDLIWLDVYFQDIEDARRKWSAHGLKVRAGIEVGYDLGQEKAIERVVRGYPFDFVMGSVHCLEHLAISSKKESRLYFPGRQMLTGVGEYFRLLSEAVSSGLFDCIGHLDLYRRHGRHYWGPEISRAHEEFAEPVLKTIAARGMSLEVNTSGLRRGLNDFHPSMDILELAVDSGVRLFTLGSDAHRLAELGMGLDSALELLAGYGIEPVSYLLRQPV</sequence>
<accession>A0A4Y7RE33</accession>
<evidence type="ECO:0000313" key="10">
    <source>
        <dbReference type="EMBL" id="TEB06962.1"/>
    </source>
</evidence>
<keyword evidence="11" id="KW-1185">Reference proteome</keyword>
<dbReference type="CDD" id="cd12110">
    <property type="entry name" value="PHP_HisPPase_Hisj_like"/>
    <property type="match status" value="1"/>
</dbReference>
<evidence type="ECO:0000313" key="11">
    <source>
        <dbReference type="Proteomes" id="UP000298324"/>
    </source>
</evidence>
<comment type="catalytic activity">
    <reaction evidence="7 8">
        <text>L-histidinol phosphate + H2O = L-histidinol + phosphate</text>
        <dbReference type="Rhea" id="RHEA:14465"/>
        <dbReference type="ChEBI" id="CHEBI:15377"/>
        <dbReference type="ChEBI" id="CHEBI:43474"/>
        <dbReference type="ChEBI" id="CHEBI:57699"/>
        <dbReference type="ChEBI" id="CHEBI:57980"/>
        <dbReference type="EC" id="3.1.3.15"/>
    </reaction>
</comment>
<dbReference type="RefSeq" id="WP_134217475.1">
    <property type="nucleotide sequence ID" value="NZ_QFGA01000001.1"/>
</dbReference>
<evidence type="ECO:0000256" key="5">
    <source>
        <dbReference type="ARBA" id="ARBA00022801"/>
    </source>
</evidence>
<dbReference type="Gene3D" id="3.20.20.140">
    <property type="entry name" value="Metal-dependent hydrolases"/>
    <property type="match status" value="1"/>
</dbReference>
<dbReference type="GO" id="GO:0004401">
    <property type="term" value="F:histidinol-phosphatase activity"/>
    <property type="evidence" value="ECO:0007669"/>
    <property type="project" value="UniProtKB-UniRule"/>
</dbReference>
<dbReference type="InterPro" id="IPR004013">
    <property type="entry name" value="PHP_dom"/>
</dbReference>
<dbReference type="EC" id="3.1.3.15" evidence="3 8"/>
<evidence type="ECO:0000256" key="2">
    <source>
        <dbReference type="ARBA" id="ARBA00009152"/>
    </source>
</evidence>
<evidence type="ECO:0000256" key="4">
    <source>
        <dbReference type="ARBA" id="ARBA00022605"/>
    </source>
</evidence>
<dbReference type="Proteomes" id="UP000298324">
    <property type="component" value="Unassembled WGS sequence"/>
</dbReference>
<protein>
    <recommendedName>
        <fullName evidence="3 8">Histidinol-phosphatase</fullName>
        <shortName evidence="8">HolPase</shortName>
        <ecNumber evidence="3 8">3.1.3.15</ecNumber>
    </recommendedName>
</protein>
<dbReference type="EMBL" id="QFGA01000001">
    <property type="protein sequence ID" value="TEB06962.1"/>
    <property type="molecule type" value="Genomic_DNA"/>
</dbReference>
<evidence type="ECO:0000256" key="3">
    <source>
        <dbReference type="ARBA" id="ARBA00013085"/>
    </source>
</evidence>
<name>A0A4Y7RE33_9FIRM</name>
<keyword evidence="6 8" id="KW-0368">Histidine biosynthesis</keyword>
<dbReference type="InterPro" id="IPR016195">
    <property type="entry name" value="Pol/histidinol_Pase-like"/>
</dbReference>
<dbReference type="PANTHER" id="PTHR21039:SF0">
    <property type="entry name" value="HISTIDINOL-PHOSPHATASE"/>
    <property type="match status" value="1"/>
</dbReference>
<dbReference type="NCBIfam" id="TIGR01856">
    <property type="entry name" value="hisJ_fam"/>
    <property type="match status" value="1"/>
</dbReference>
<dbReference type="AlphaFoldDB" id="A0A4Y7RE33"/>
<reference evidence="10 11" key="1">
    <citation type="journal article" date="2018" name="Environ. Microbiol.">
        <title>Novel energy conservation strategies and behaviour of Pelotomaculum schinkii driving syntrophic propionate catabolism.</title>
        <authorList>
            <person name="Hidalgo-Ahumada C.A.P."/>
            <person name="Nobu M.K."/>
            <person name="Narihiro T."/>
            <person name="Tamaki H."/>
            <person name="Liu W.T."/>
            <person name="Kamagata Y."/>
            <person name="Stams A.J.M."/>
            <person name="Imachi H."/>
            <person name="Sousa D.Z."/>
        </authorList>
    </citation>
    <scope>NUCLEOTIDE SEQUENCE [LARGE SCALE GENOMIC DNA]</scope>
    <source>
        <strain evidence="10 11">HH</strain>
    </source>
</reference>
<evidence type="ECO:0000256" key="8">
    <source>
        <dbReference type="RuleBase" id="RU366003"/>
    </source>
</evidence>
<dbReference type="UniPathway" id="UPA00031">
    <property type="reaction ID" value="UER00013"/>
</dbReference>
<proteinExistence type="inferred from homology"/>
<evidence type="ECO:0000256" key="6">
    <source>
        <dbReference type="ARBA" id="ARBA00023102"/>
    </source>
</evidence>
<dbReference type="GO" id="GO:0005737">
    <property type="term" value="C:cytoplasm"/>
    <property type="evidence" value="ECO:0007669"/>
    <property type="project" value="TreeGrafter"/>
</dbReference>
<dbReference type="Pfam" id="PF02811">
    <property type="entry name" value="PHP"/>
    <property type="match status" value="1"/>
</dbReference>